<accession>A0A4R6J9L1</accession>
<reference evidence="1 2" key="1">
    <citation type="submission" date="2019-03" db="EMBL/GenBank/DDBJ databases">
        <title>Sequencing the genomes of 1000 actinobacteria strains.</title>
        <authorList>
            <person name="Klenk H.-P."/>
        </authorList>
    </citation>
    <scope>NUCLEOTIDE SEQUENCE [LARGE SCALE GENOMIC DNA]</scope>
    <source>
        <strain evidence="1 2">DSM 43805</strain>
    </source>
</reference>
<name>A0A4R6J9L1_9ACTN</name>
<evidence type="ECO:0000313" key="2">
    <source>
        <dbReference type="Proteomes" id="UP000294901"/>
    </source>
</evidence>
<keyword evidence="2" id="KW-1185">Reference proteome</keyword>
<gene>
    <name evidence="1" type="ORF">C8E87_6515</name>
</gene>
<protein>
    <submittedName>
        <fullName evidence="1">Uncharacterized protein</fullName>
    </submittedName>
</protein>
<dbReference type="RefSeq" id="WP_133877267.1">
    <property type="nucleotide sequence ID" value="NZ_BOMD01000046.1"/>
</dbReference>
<dbReference type="OrthoDB" id="4554604at2"/>
<dbReference type="EMBL" id="SNWR01000002">
    <property type="protein sequence ID" value="TDO31105.1"/>
    <property type="molecule type" value="Genomic_DNA"/>
</dbReference>
<sequence length="91" mass="10497">MPYEWEEWALAALLGIEPREVRQALEARRRWPRRAVSATGVPVLTVWGRTAAGRPLIVAVYHTAGHTWRIIGARDMTDAELVEFSRWEETR</sequence>
<dbReference type="Proteomes" id="UP000294901">
    <property type="component" value="Unassembled WGS sequence"/>
</dbReference>
<dbReference type="AlphaFoldDB" id="A0A4R6J9L1"/>
<organism evidence="1 2">
    <name type="scientific">Paractinoplanes brasiliensis</name>
    <dbReference type="NCBI Taxonomy" id="52695"/>
    <lineage>
        <taxon>Bacteria</taxon>
        <taxon>Bacillati</taxon>
        <taxon>Actinomycetota</taxon>
        <taxon>Actinomycetes</taxon>
        <taxon>Micromonosporales</taxon>
        <taxon>Micromonosporaceae</taxon>
        <taxon>Paractinoplanes</taxon>
    </lineage>
</organism>
<proteinExistence type="predicted"/>
<evidence type="ECO:0000313" key="1">
    <source>
        <dbReference type="EMBL" id="TDO31105.1"/>
    </source>
</evidence>
<comment type="caution">
    <text evidence="1">The sequence shown here is derived from an EMBL/GenBank/DDBJ whole genome shotgun (WGS) entry which is preliminary data.</text>
</comment>